<dbReference type="GO" id="GO:0019894">
    <property type="term" value="F:kinesin binding"/>
    <property type="evidence" value="ECO:0007669"/>
    <property type="project" value="TreeGrafter"/>
</dbReference>
<dbReference type="InterPro" id="IPR017378">
    <property type="entry name" value="Torsin_1/2"/>
</dbReference>
<dbReference type="PANTHER" id="PTHR10760">
    <property type="entry name" value="TORSIN"/>
    <property type="match status" value="1"/>
</dbReference>
<feature type="transmembrane region" description="Helical" evidence="8">
    <location>
        <begin position="32"/>
        <end position="52"/>
    </location>
</feature>
<dbReference type="GO" id="GO:0005524">
    <property type="term" value="F:ATP binding"/>
    <property type="evidence" value="ECO:0007669"/>
    <property type="project" value="UniProtKB-KW"/>
</dbReference>
<evidence type="ECO:0000313" key="10">
    <source>
        <dbReference type="EMBL" id="RVE66030.1"/>
    </source>
</evidence>
<comment type="similarity">
    <text evidence="2 6">Belongs to the ClpA/ClpB family. Torsin subfamily.</text>
</comment>
<evidence type="ECO:0000256" key="6">
    <source>
        <dbReference type="PIRNR" id="PIRNR038079"/>
    </source>
</evidence>
<dbReference type="SUPFAM" id="SSF52540">
    <property type="entry name" value="P-loop containing nucleoside triphosphate hydrolases"/>
    <property type="match status" value="1"/>
</dbReference>
<dbReference type="Gene3D" id="3.40.50.300">
    <property type="entry name" value="P-loop containing nucleotide triphosphate hydrolases"/>
    <property type="match status" value="1"/>
</dbReference>
<dbReference type="FunFam" id="3.40.50.300:FF:001719">
    <property type="entry name" value="Torsin"/>
    <property type="match status" value="1"/>
</dbReference>
<evidence type="ECO:0000256" key="9">
    <source>
        <dbReference type="SAM" id="SignalP"/>
    </source>
</evidence>
<gene>
    <name evidence="10" type="ORF">OJAV_G00122540</name>
</gene>
<keyword evidence="3 9" id="KW-0732">Signal</keyword>
<keyword evidence="5" id="KW-0325">Glycoprotein</keyword>
<feature type="binding site" evidence="7">
    <location>
        <begin position="154"/>
        <end position="161"/>
    </location>
    <ligand>
        <name>ATP</name>
        <dbReference type="ChEBI" id="CHEBI:30616"/>
    </ligand>
</feature>
<keyword evidence="8" id="KW-0472">Membrane</keyword>
<dbReference type="GO" id="GO:0034504">
    <property type="term" value="P:protein localization to nucleus"/>
    <property type="evidence" value="ECO:0007669"/>
    <property type="project" value="TreeGrafter"/>
</dbReference>
<evidence type="ECO:0000256" key="4">
    <source>
        <dbReference type="ARBA" id="ARBA00022824"/>
    </source>
</evidence>
<name>A0A3S2MF76_ORYJA</name>
<sequence>MKPKRGHLLLLWVLVCSGVTVAIEPISTTIAVGMAAALTGFLASYQNIFYYFHECCRPEWIRFNKTAGVPVDAFDPFTTTVVVSVGAALGRTIYNYLRETCDSRWLTYNATGLKTDLENKLFGQHLASRIVLKAVNGFMSNDNPKKPLVLSLHGWTGTGKNFVSQLIAENIYKEGMNSKFVHIFTSTLHFPHPSLISTYKSQLQQWIKGNVSNCERSMFIFDEMDKMHPGLIDSIKPYLDYYDKLDGVSYRKSIFIFLSNAGGESIVETALDFWRGGRAREEIDLKDLETSVSLSIFNNENSGFFRTSLIDKNLVDFFVPFLPLEYSHVVQCAMAEMKIRASEGEGSPDLDVANQC</sequence>
<comment type="subcellular location">
    <subcellularLocation>
        <location evidence="1 6">Endoplasmic reticulum lumen</location>
    </subcellularLocation>
</comment>
<keyword evidence="4 6" id="KW-0256">Endoplasmic reticulum</keyword>
<dbReference type="EMBL" id="CM012448">
    <property type="protein sequence ID" value="RVE66030.1"/>
    <property type="molecule type" value="Genomic_DNA"/>
</dbReference>
<dbReference type="PIRSF" id="PIRSF038079">
    <property type="entry name" value="Torsin_2A"/>
    <property type="match status" value="1"/>
</dbReference>
<keyword evidence="11" id="KW-1185">Reference proteome</keyword>
<dbReference type="PANTHER" id="PTHR10760:SF14">
    <property type="entry name" value="TORSIN-1B"/>
    <property type="match status" value="1"/>
</dbReference>
<keyword evidence="8" id="KW-0812">Transmembrane</keyword>
<reference evidence="10 11" key="1">
    <citation type="submission" date="2018-11" db="EMBL/GenBank/DDBJ databases">
        <authorList>
            <person name="Lopez-Roques C."/>
            <person name="Donnadieu C."/>
            <person name="Bouchez O."/>
            <person name="Klopp C."/>
            <person name="Cabau C."/>
            <person name="Zahm M."/>
        </authorList>
    </citation>
    <scope>NUCLEOTIDE SEQUENCE [LARGE SCALE GENOMIC DNA]</scope>
    <source>
        <strain evidence="10">RS831</strain>
        <tissue evidence="10">Whole body</tissue>
    </source>
</reference>
<evidence type="ECO:0000256" key="8">
    <source>
        <dbReference type="SAM" id="Phobius"/>
    </source>
</evidence>
<dbReference type="PRINTS" id="PR00300">
    <property type="entry name" value="CLPPROTEASEA"/>
</dbReference>
<evidence type="ECO:0000256" key="5">
    <source>
        <dbReference type="ARBA" id="ARBA00023180"/>
    </source>
</evidence>
<protein>
    <recommendedName>
        <fullName evidence="6">Torsin</fullName>
    </recommendedName>
</protein>
<evidence type="ECO:0000256" key="2">
    <source>
        <dbReference type="ARBA" id="ARBA00006235"/>
    </source>
</evidence>
<dbReference type="Proteomes" id="UP000283210">
    <property type="component" value="Chromosome 12"/>
</dbReference>
<dbReference type="InterPro" id="IPR010448">
    <property type="entry name" value="Torsin"/>
</dbReference>
<evidence type="ECO:0000256" key="3">
    <source>
        <dbReference type="ARBA" id="ARBA00022729"/>
    </source>
</evidence>
<keyword evidence="8" id="KW-1133">Transmembrane helix</keyword>
<organism evidence="10 11">
    <name type="scientific">Oryzias javanicus</name>
    <name type="common">Javanese ricefish</name>
    <name type="synonym">Aplocheilus javanicus</name>
    <dbReference type="NCBI Taxonomy" id="123683"/>
    <lineage>
        <taxon>Eukaryota</taxon>
        <taxon>Metazoa</taxon>
        <taxon>Chordata</taxon>
        <taxon>Craniata</taxon>
        <taxon>Vertebrata</taxon>
        <taxon>Euteleostomi</taxon>
        <taxon>Actinopterygii</taxon>
        <taxon>Neopterygii</taxon>
        <taxon>Teleostei</taxon>
        <taxon>Neoteleostei</taxon>
        <taxon>Acanthomorphata</taxon>
        <taxon>Ovalentaria</taxon>
        <taxon>Atherinomorphae</taxon>
        <taxon>Beloniformes</taxon>
        <taxon>Adrianichthyidae</taxon>
        <taxon>Oryziinae</taxon>
        <taxon>Oryzias</taxon>
    </lineage>
</organism>
<dbReference type="GO" id="GO:0005635">
    <property type="term" value="C:nuclear envelope"/>
    <property type="evidence" value="ECO:0007669"/>
    <property type="project" value="TreeGrafter"/>
</dbReference>
<feature type="signal peptide" evidence="9">
    <location>
        <begin position="1"/>
        <end position="22"/>
    </location>
</feature>
<dbReference type="InterPro" id="IPR001270">
    <property type="entry name" value="ClpA/B"/>
</dbReference>
<dbReference type="GO" id="GO:0016887">
    <property type="term" value="F:ATP hydrolysis activity"/>
    <property type="evidence" value="ECO:0007669"/>
    <property type="project" value="InterPro"/>
</dbReference>
<evidence type="ECO:0000256" key="7">
    <source>
        <dbReference type="PIRSR" id="PIRSR038079-1"/>
    </source>
</evidence>
<dbReference type="Pfam" id="PF06309">
    <property type="entry name" value="Torsin"/>
    <property type="match status" value="1"/>
</dbReference>
<dbReference type="GO" id="GO:0071763">
    <property type="term" value="P:nuclear membrane organization"/>
    <property type="evidence" value="ECO:0007669"/>
    <property type="project" value="TreeGrafter"/>
</dbReference>
<dbReference type="OrthoDB" id="19623at2759"/>
<evidence type="ECO:0000313" key="11">
    <source>
        <dbReference type="Proteomes" id="UP000283210"/>
    </source>
</evidence>
<keyword evidence="7" id="KW-0547">Nucleotide-binding</keyword>
<keyword evidence="7" id="KW-0067">ATP-binding</keyword>
<dbReference type="InterPro" id="IPR027417">
    <property type="entry name" value="P-loop_NTPase"/>
</dbReference>
<reference evidence="10 11" key="2">
    <citation type="submission" date="2019-01" db="EMBL/GenBank/DDBJ databases">
        <title>A chromosome length genome reference of the Java medaka (oryzias javanicus).</title>
        <authorList>
            <person name="Herpin A."/>
            <person name="Takehana Y."/>
            <person name="Naruse K."/>
            <person name="Ansai S."/>
            <person name="Kawaguchi M."/>
        </authorList>
    </citation>
    <scope>NUCLEOTIDE SEQUENCE [LARGE SCALE GENOMIC DNA]</scope>
    <source>
        <strain evidence="10">RS831</strain>
        <tissue evidence="10">Whole body</tissue>
    </source>
</reference>
<proteinExistence type="inferred from homology"/>
<accession>A0A3S2MF76</accession>
<dbReference type="GO" id="GO:0005788">
    <property type="term" value="C:endoplasmic reticulum lumen"/>
    <property type="evidence" value="ECO:0007669"/>
    <property type="project" value="UniProtKB-SubCell"/>
</dbReference>
<feature type="chain" id="PRO_5018662714" description="Torsin" evidence="9">
    <location>
        <begin position="23"/>
        <end position="356"/>
    </location>
</feature>
<dbReference type="AlphaFoldDB" id="A0A3S2MF76"/>
<evidence type="ECO:0000256" key="1">
    <source>
        <dbReference type="ARBA" id="ARBA00004319"/>
    </source>
</evidence>